<reference evidence="3" key="1">
    <citation type="journal article" date="2019" name="Int. J. Syst. Evol. Microbiol.">
        <title>The Global Catalogue of Microorganisms (GCM) 10K type strain sequencing project: providing services to taxonomists for standard genome sequencing and annotation.</title>
        <authorList>
            <consortium name="The Broad Institute Genomics Platform"/>
            <consortium name="The Broad Institute Genome Sequencing Center for Infectious Disease"/>
            <person name="Wu L."/>
            <person name="Ma J."/>
        </authorList>
    </citation>
    <scope>NUCLEOTIDE SEQUENCE [LARGE SCALE GENOMIC DNA]</scope>
    <source>
        <strain evidence="3">JCM 17217</strain>
    </source>
</reference>
<dbReference type="PANTHER" id="PTHR43283">
    <property type="entry name" value="BETA-LACTAMASE-RELATED"/>
    <property type="match status" value="1"/>
</dbReference>
<keyword evidence="3" id="KW-1185">Reference proteome</keyword>
<dbReference type="Pfam" id="PF00144">
    <property type="entry name" value="Beta-lactamase"/>
    <property type="match status" value="1"/>
</dbReference>
<dbReference type="EMBL" id="BAABDI010000016">
    <property type="protein sequence ID" value="GAA3978748.1"/>
    <property type="molecule type" value="Genomic_DNA"/>
</dbReference>
<comment type="caution">
    <text evidence="2">The sequence shown here is derived from an EMBL/GenBank/DDBJ whole genome shotgun (WGS) entry which is preliminary data.</text>
</comment>
<evidence type="ECO:0000313" key="2">
    <source>
        <dbReference type="EMBL" id="GAA3978748.1"/>
    </source>
</evidence>
<dbReference type="SUPFAM" id="SSF56601">
    <property type="entry name" value="beta-lactamase/transpeptidase-like"/>
    <property type="match status" value="1"/>
</dbReference>
<sequence>MLKTIVLMKHLLRLAGLIVVLLLPIGPAKAQTPALYFPPITGTTWATTAPASLGWCQPQLDSLIAFAGRKGSKSLLILKDGRMVVEQYYGTYAADSAWYWASAGKSLTATLVGLARQDGMLSLTDSTSKYLGRWTSAPRPQQRQILISHQLTMTTGLDDSPPAPCNNEITTPGCLRYLTTPATRWAYHTGAYRTLQDMLVQASGAASITQYTNQRLGLRIGMAGLWANDVYYSKARSMARFGLFILARGAWNGTQIMTDTAYFRRMTTPSQALNRSYGYLWWLNGQASYKLPGSQATLPGPLIPAAPADLIAALGKNDQKIYVVPSLGLVVVRQGNSAGASRLAASSFDTELWTKIMAMFCRPTATAAAAEAAGFLAFPNPATETLTLRQPARTAASVRLLDALGREVVRQFTAGPETSVATATLPPGLYTAQWLDAAGRVLMSRKVARE</sequence>
<feature type="domain" description="Beta-lactamase-related" evidence="1">
    <location>
        <begin position="74"/>
        <end position="332"/>
    </location>
</feature>
<protein>
    <recommendedName>
        <fullName evidence="1">Beta-lactamase-related domain-containing protein</fullName>
    </recommendedName>
</protein>
<dbReference type="InterPro" id="IPR050789">
    <property type="entry name" value="Diverse_Enzym_Activities"/>
</dbReference>
<gene>
    <name evidence="2" type="ORF">GCM10022407_24880</name>
</gene>
<dbReference type="InterPro" id="IPR012338">
    <property type="entry name" value="Beta-lactam/transpept-like"/>
</dbReference>
<dbReference type="NCBIfam" id="TIGR04183">
    <property type="entry name" value="Por_Secre_tail"/>
    <property type="match status" value="1"/>
</dbReference>
<dbReference type="Gene3D" id="3.40.710.10">
    <property type="entry name" value="DD-peptidase/beta-lactamase superfamily"/>
    <property type="match status" value="1"/>
</dbReference>
<dbReference type="InterPro" id="IPR026444">
    <property type="entry name" value="Secre_tail"/>
</dbReference>
<dbReference type="InterPro" id="IPR001466">
    <property type="entry name" value="Beta-lactam-related"/>
</dbReference>
<organism evidence="2 3">
    <name type="scientific">Hymenobacter antarcticus</name>
    <dbReference type="NCBI Taxonomy" id="486270"/>
    <lineage>
        <taxon>Bacteria</taxon>
        <taxon>Pseudomonadati</taxon>
        <taxon>Bacteroidota</taxon>
        <taxon>Cytophagia</taxon>
        <taxon>Cytophagales</taxon>
        <taxon>Hymenobacteraceae</taxon>
        <taxon>Hymenobacter</taxon>
    </lineage>
</organism>
<evidence type="ECO:0000313" key="3">
    <source>
        <dbReference type="Proteomes" id="UP001501556"/>
    </source>
</evidence>
<evidence type="ECO:0000259" key="1">
    <source>
        <dbReference type="Pfam" id="PF00144"/>
    </source>
</evidence>
<accession>A0ABP7Q9X8</accession>
<dbReference type="Proteomes" id="UP001501556">
    <property type="component" value="Unassembled WGS sequence"/>
</dbReference>
<name>A0ABP7Q9X8_9BACT</name>
<dbReference type="PANTHER" id="PTHR43283:SF7">
    <property type="entry name" value="BETA-LACTAMASE-RELATED DOMAIN-CONTAINING PROTEIN"/>
    <property type="match status" value="1"/>
</dbReference>
<proteinExistence type="predicted"/>